<evidence type="ECO:0000256" key="8">
    <source>
        <dbReference type="ARBA" id="ARBA00023143"/>
    </source>
</evidence>
<dbReference type="GeneID" id="90995062"/>
<reference evidence="12" key="1">
    <citation type="submission" date="2016-11" db="EMBL/GenBank/DDBJ databases">
        <authorList>
            <person name="Varghese N."/>
            <person name="Submissions S."/>
        </authorList>
    </citation>
    <scope>NUCLEOTIDE SEQUENCE [LARGE SCALE GENOMIC DNA]</scope>
    <source>
        <strain evidence="12">DSM 18095</strain>
    </source>
</reference>
<dbReference type="STRING" id="1123404.SAMN02745784_00372"/>
<keyword evidence="7 10" id="KW-0472">Membrane</keyword>
<protein>
    <recommendedName>
        <fullName evidence="3 9">Flagellar biosynthetic protein FliR</fullName>
    </recommendedName>
</protein>
<feature type="transmembrane region" description="Helical" evidence="10">
    <location>
        <begin position="67"/>
        <end position="95"/>
    </location>
</feature>
<gene>
    <name evidence="11" type="ORF">SAMN02745784_00372</name>
</gene>
<evidence type="ECO:0000313" key="11">
    <source>
        <dbReference type="EMBL" id="SHE32795.1"/>
    </source>
</evidence>
<dbReference type="GO" id="GO:0044780">
    <property type="term" value="P:bacterial-type flagellum assembly"/>
    <property type="evidence" value="ECO:0007669"/>
    <property type="project" value="UniProtKB-UniRule"/>
</dbReference>
<feature type="transmembrane region" description="Helical" evidence="10">
    <location>
        <begin position="220"/>
        <end position="242"/>
    </location>
</feature>
<dbReference type="InterPro" id="IPR002010">
    <property type="entry name" value="T3SS_IM_R"/>
</dbReference>
<dbReference type="PANTHER" id="PTHR30065:SF1">
    <property type="entry name" value="SURFACE PRESENTATION OF ANTIGENS PROTEIN SPAR"/>
    <property type="match status" value="1"/>
</dbReference>
<sequence length="255" mass="28592">MDLIIDLIFSQYQLFLLVMVRTSGIFIFSPFFSSQNIPNIMKIGLSFSTALIITSILPVPANINNEVLILFIIKELMVGIIIGFISYGFFSAFYVMGQIVDMKIGFGMANVIDPQNRTQVPLMGNFYYILSFLLLLSINGHHFIISALVDSYKFLPIGELKYTEDIVNILVNTLSKSFEIGFKLSTPIVAIIFLTDLVLGIISKTIPQMNVFVVGMPLKVLIGLLIILISMPIFFTAVNGIFDLMINDIYKFIKT</sequence>
<evidence type="ECO:0000256" key="10">
    <source>
        <dbReference type="RuleBase" id="RU362071"/>
    </source>
</evidence>
<dbReference type="AlphaFoldDB" id="A0A1M4SKT7"/>
<evidence type="ECO:0000313" key="12">
    <source>
        <dbReference type="Proteomes" id="UP000184114"/>
    </source>
</evidence>
<dbReference type="PANTHER" id="PTHR30065">
    <property type="entry name" value="FLAGELLAR BIOSYNTHETIC PROTEIN FLIR"/>
    <property type="match status" value="1"/>
</dbReference>
<keyword evidence="12" id="KW-1185">Reference proteome</keyword>
<dbReference type="NCBIfam" id="TIGR01400">
    <property type="entry name" value="fliR"/>
    <property type="match status" value="1"/>
</dbReference>
<organism evidence="11 12">
    <name type="scientific">Tissierella praeacuta DSM 18095</name>
    <dbReference type="NCBI Taxonomy" id="1123404"/>
    <lineage>
        <taxon>Bacteria</taxon>
        <taxon>Bacillati</taxon>
        <taxon>Bacillota</taxon>
        <taxon>Tissierellia</taxon>
        <taxon>Tissierellales</taxon>
        <taxon>Tissierellaceae</taxon>
        <taxon>Tissierella</taxon>
    </lineage>
</organism>
<keyword evidence="11" id="KW-0966">Cell projection</keyword>
<dbReference type="EMBL" id="FQTY01000001">
    <property type="protein sequence ID" value="SHE32795.1"/>
    <property type="molecule type" value="Genomic_DNA"/>
</dbReference>
<dbReference type="GO" id="GO:0009425">
    <property type="term" value="C:bacterial-type flagellum basal body"/>
    <property type="evidence" value="ECO:0007669"/>
    <property type="project" value="UniProtKB-SubCell"/>
</dbReference>
<dbReference type="Pfam" id="PF01311">
    <property type="entry name" value="Bac_export_1"/>
    <property type="match status" value="1"/>
</dbReference>
<dbReference type="RefSeq" id="WP_072972389.1">
    <property type="nucleotide sequence ID" value="NZ_FQTY01000001.1"/>
</dbReference>
<evidence type="ECO:0000256" key="5">
    <source>
        <dbReference type="ARBA" id="ARBA00022692"/>
    </source>
</evidence>
<comment type="function">
    <text evidence="1 10">Role in flagellar biosynthesis.</text>
</comment>
<dbReference type="InterPro" id="IPR006303">
    <property type="entry name" value="FliR"/>
</dbReference>
<dbReference type="Proteomes" id="UP000184114">
    <property type="component" value="Unassembled WGS sequence"/>
</dbReference>
<evidence type="ECO:0000256" key="4">
    <source>
        <dbReference type="ARBA" id="ARBA00022475"/>
    </source>
</evidence>
<evidence type="ECO:0000256" key="1">
    <source>
        <dbReference type="ARBA" id="ARBA00002578"/>
    </source>
</evidence>
<feature type="transmembrane region" description="Helical" evidence="10">
    <location>
        <begin position="43"/>
        <end position="61"/>
    </location>
</feature>
<feature type="transmembrane region" description="Helical" evidence="10">
    <location>
        <begin position="126"/>
        <end position="149"/>
    </location>
</feature>
<comment type="subcellular location">
    <subcellularLocation>
        <location evidence="10">Cell membrane</location>
        <topology evidence="10">Multi-pass membrane protein</topology>
    </subcellularLocation>
    <subcellularLocation>
        <location evidence="10">Bacterial flagellum basal body</location>
    </subcellularLocation>
</comment>
<evidence type="ECO:0000256" key="6">
    <source>
        <dbReference type="ARBA" id="ARBA00022989"/>
    </source>
</evidence>
<dbReference type="GO" id="GO:0005886">
    <property type="term" value="C:plasma membrane"/>
    <property type="evidence" value="ECO:0007669"/>
    <property type="project" value="UniProtKB-SubCell"/>
</dbReference>
<comment type="similarity">
    <text evidence="2 10">Belongs to the FliR/MopE/SpaR family.</text>
</comment>
<keyword evidence="6 10" id="KW-1133">Transmembrane helix</keyword>
<dbReference type="GO" id="GO:0006605">
    <property type="term" value="P:protein targeting"/>
    <property type="evidence" value="ECO:0007669"/>
    <property type="project" value="UniProtKB-UniRule"/>
</dbReference>
<evidence type="ECO:0000256" key="9">
    <source>
        <dbReference type="NCBIfam" id="TIGR01400"/>
    </source>
</evidence>
<keyword evidence="4 10" id="KW-1003">Cell membrane</keyword>
<evidence type="ECO:0000256" key="2">
    <source>
        <dbReference type="ARBA" id="ARBA00009772"/>
    </source>
</evidence>
<name>A0A1M4SKT7_9FIRM</name>
<keyword evidence="11" id="KW-0282">Flagellum</keyword>
<accession>A0A1M4SKT7</accession>
<proteinExistence type="inferred from homology"/>
<keyword evidence="11" id="KW-0969">Cilium</keyword>
<feature type="transmembrane region" description="Helical" evidence="10">
    <location>
        <begin position="12"/>
        <end position="31"/>
    </location>
</feature>
<feature type="transmembrane region" description="Helical" evidence="10">
    <location>
        <begin position="180"/>
        <end position="199"/>
    </location>
</feature>
<keyword evidence="8 10" id="KW-0975">Bacterial flagellum</keyword>
<evidence type="ECO:0000256" key="3">
    <source>
        <dbReference type="ARBA" id="ARBA00021717"/>
    </source>
</evidence>
<dbReference type="PRINTS" id="PR00953">
    <property type="entry name" value="TYPE3IMRPROT"/>
</dbReference>
<evidence type="ECO:0000256" key="7">
    <source>
        <dbReference type="ARBA" id="ARBA00023136"/>
    </source>
</evidence>
<keyword evidence="5 10" id="KW-0812">Transmembrane</keyword>